<evidence type="ECO:0000313" key="2">
    <source>
        <dbReference type="EMBL" id="WPB07846.1"/>
    </source>
</evidence>
<dbReference type="Proteomes" id="UP001302367">
    <property type="component" value="Chromosome 9"/>
</dbReference>
<dbReference type="Pfam" id="PF20237">
    <property type="entry name" value="DUF6594"/>
    <property type="match status" value="1"/>
</dbReference>
<dbReference type="GeneID" id="90644861"/>
<sequence length="192" mass="22066">MSVPPTNQVYQGYAALSRYISGVDGLHVFHRFGELHTRNLLYLQDELRDLEETLHGRDLQPDIEHGSRRSDGDADRRRLMLLIKTKLKEYDDCLLAYAAIRKLERPKKRHLETLRAFFEGQQPLVESEMPLLEDHDPELLSLKVMENDQCPPWITEKLVLGDWAPGTRDPVSSNLISILISMPEALRGSFCS</sequence>
<keyword evidence="3" id="KW-1185">Reference proteome</keyword>
<dbReference type="EMBL" id="CP134192">
    <property type="protein sequence ID" value="WPB07846.1"/>
    <property type="molecule type" value="Genomic_DNA"/>
</dbReference>
<dbReference type="PANTHER" id="PTHR34502">
    <property type="entry name" value="DUF6594 DOMAIN-CONTAINING PROTEIN-RELATED"/>
    <property type="match status" value="1"/>
</dbReference>
<accession>A0ABZ0P814</accession>
<gene>
    <name evidence="2" type="ORF">RHO25_012510</name>
</gene>
<name>A0ABZ0P814_CERBT</name>
<dbReference type="PANTHER" id="PTHR34502:SF5">
    <property type="entry name" value="DUF6594 DOMAIN-CONTAINING PROTEIN"/>
    <property type="match status" value="1"/>
</dbReference>
<feature type="domain" description="DUF6594" evidence="1">
    <location>
        <begin position="13"/>
        <end position="159"/>
    </location>
</feature>
<proteinExistence type="predicted"/>
<reference evidence="2 3" key="1">
    <citation type="submission" date="2023-09" db="EMBL/GenBank/DDBJ databases">
        <title>Complete-Gapless Cercospora beticola genome.</title>
        <authorList>
            <person name="Wyatt N.A."/>
            <person name="Spanner R.E."/>
            <person name="Bolton M.D."/>
        </authorList>
    </citation>
    <scope>NUCLEOTIDE SEQUENCE [LARGE SCALE GENOMIC DNA]</scope>
    <source>
        <strain evidence="2">Cb09-40</strain>
    </source>
</reference>
<evidence type="ECO:0000313" key="3">
    <source>
        <dbReference type="Proteomes" id="UP001302367"/>
    </source>
</evidence>
<dbReference type="RefSeq" id="XP_065459631.1">
    <property type="nucleotide sequence ID" value="XM_065603559.1"/>
</dbReference>
<organism evidence="2 3">
    <name type="scientific">Cercospora beticola</name>
    <name type="common">Sugarbeet leaf spot fungus</name>
    <dbReference type="NCBI Taxonomy" id="122368"/>
    <lineage>
        <taxon>Eukaryota</taxon>
        <taxon>Fungi</taxon>
        <taxon>Dikarya</taxon>
        <taxon>Ascomycota</taxon>
        <taxon>Pezizomycotina</taxon>
        <taxon>Dothideomycetes</taxon>
        <taxon>Dothideomycetidae</taxon>
        <taxon>Mycosphaerellales</taxon>
        <taxon>Mycosphaerellaceae</taxon>
        <taxon>Cercospora</taxon>
    </lineage>
</organism>
<protein>
    <recommendedName>
        <fullName evidence="1">DUF6594 domain-containing protein</fullName>
    </recommendedName>
</protein>
<evidence type="ECO:0000259" key="1">
    <source>
        <dbReference type="Pfam" id="PF20237"/>
    </source>
</evidence>
<dbReference type="InterPro" id="IPR046529">
    <property type="entry name" value="DUF6594"/>
</dbReference>